<evidence type="ECO:0000313" key="3">
    <source>
        <dbReference type="EMBL" id="QJR11722.1"/>
    </source>
</evidence>
<dbReference type="GO" id="GO:0102710">
    <property type="term" value="F:D-inositol-3-phosphate glycosyltransferase activity"/>
    <property type="evidence" value="ECO:0007669"/>
    <property type="project" value="UniProtKB-EC"/>
</dbReference>
<accession>A0A6M4GXI5</accession>
<dbReference type="EMBL" id="CP053069">
    <property type="protein sequence ID" value="QJR11722.1"/>
    <property type="molecule type" value="Genomic_DNA"/>
</dbReference>
<dbReference type="InterPro" id="IPR028098">
    <property type="entry name" value="Glyco_trans_4-like_N"/>
</dbReference>
<evidence type="ECO:0000259" key="2">
    <source>
        <dbReference type="Pfam" id="PF13439"/>
    </source>
</evidence>
<dbReference type="AlphaFoldDB" id="A0A6M4GXI5"/>
<organism evidence="3 4">
    <name type="scientific">Usitatibacter rugosus</name>
    <dbReference type="NCBI Taxonomy" id="2732067"/>
    <lineage>
        <taxon>Bacteria</taxon>
        <taxon>Pseudomonadati</taxon>
        <taxon>Pseudomonadota</taxon>
        <taxon>Betaproteobacteria</taxon>
        <taxon>Nitrosomonadales</taxon>
        <taxon>Usitatibacteraceae</taxon>
        <taxon>Usitatibacter</taxon>
    </lineage>
</organism>
<feature type="domain" description="Glycosyl transferase family 1" evidence="1">
    <location>
        <begin position="199"/>
        <end position="351"/>
    </location>
</feature>
<sequence length="380" mass="41443">MKIAQVSPAFHPAHIYGGPTYSALRLCEALADAGGEVRVLTTDANGRERTLEVDTSREVELAPRFRVRYCHRIAVHAVSPTLVGNLPELLRWADVVHLTAAYNFTTFPTLIACRALGKPLVWSPRGGFQRWEGTTRARTKNAWDGACRSVAPGRLALHVTSEDEARQSLARFPGVKAAVIPNGVDIPAPHVKEDSPVLRLLYLGRLHPIKGIENLLDACAKLNSDSTLRWSLVLGGDGEAAYRSQLQARSIELGLSDSVRFVGDVRGDAKQALFHAADVVVVPSHSENFGIVVTEALAHGLPVIASRGTPWGRLEEVGCGLWVANDADSLADAIRRVAALPRAEMGVRARQWVESEFSWKRVARDTLDLYESLMAPAKYA</sequence>
<dbReference type="PANTHER" id="PTHR12526">
    <property type="entry name" value="GLYCOSYLTRANSFERASE"/>
    <property type="match status" value="1"/>
</dbReference>
<dbReference type="InterPro" id="IPR001296">
    <property type="entry name" value="Glyco_trans_1"/>
</dbReference>
<dbReference type="RefSeq" id="WP_171093297.1">
    <property type="nucleotide sequence ID" value="NZ_CP053069.1"/>
</dbReference>
<dbReference type="Pfam" id="PF00534">
    <property type="entry name" value="Glycos_transf_1"/>
    <property type="match status" value="1"/>
</dbReference>
<keyword evidence="3" id="KW-0808">Transferase</keyword>
<evidence type="ECO:0000259" key="1">
    <source>
        <dbReference type="Pfam" id="PF00534"/>
    </source>
</evidence>
<reference evidence="3 4" key="1">
    <citation type="submission" date="2020-04" db="EMBL/GenBank/DDBJ databases">
        <title>Usitatibacter rugosus gen. nov., sp. nov. and Usitatibacter palustris sp. nov., novel members of Usitatibacteraceae fam. nov. within the order Nitrosomonadales isolated from soil.</title>
        <authorList>
            <person name="Huber K.J."/>
            <person name="Neumann-Schaal M."/>
            <person name="Geppert A."/>
            <person name="Luckner M."/>
            <person name="Wanner G."/>
            <person name="Overmann J."/>
        </authorList>
    </citation>
    <scope>NUCLEOTIDE SEQUENCE [LARGE SCALE GENOMIC DNA]</scope>
    <source>
        <strain evidence="3 4">0125_3</strain>
    </source>
</reference>
<dbReference type="Pfam" id="PF13439">
    <property type="entry name" value="Glyco_transf_4"/>
    <property type="match status" value="1"/>
</dbReference>
<dbReference type="Proteomes" id="UP000501534">
    <property type="component" value="Chromosome"/>
</dbReference>
<name>A0A6M4GXI5_9PROT</name>
<dbReference type="Gene3D" id="3.40.50.2000">
    <property type="entry name" value="Glycogen Phosphorylase B"/>
    <property type="match status" value="2"/>
</dbReference>
<dbReference type="KEGG" id="uru:DSM104443_02804"/>
<proteinExistence type="predicted"/>
<protein>
    <submittedName>
        <fullName evidence="3">D-inositol-3-phosphate glycosyltransferase</fullName>
        <ecNumber evidence="3">2.4.1.250</ecNumber>
    </submittedName>
</protein>
<evidence type="ECO:0000313" key="4">
    <source>
        <dbReference type="Proteomes" id="UP000501534"/>
    </source>
</evidence>
<dbReference type="EC" id="2.4.1.250" evidence="3"/>
<keyword evidence="4" id="KW-1185">Reference proteome</keyword>
<feature type="domain" description="Glycosyltransferase subfamily 4-like N-terminal" evidence="2">
    <location>
        <begin position="16"/>
        <end position="186"/>
    </location>
</feature>
<dbReference type="PANTHER" id="PTHR12526:SF637">
    <property type="entry name" value="GLYCOSYLTRANSFERASE EPSF-RELATED"/>
    <property type="match status" value="1"/>
</dbReference>
<keyword evidence="3" id="KW-0328">Glycosyltransferase</keyword>
<dbReference type="SUPFAM" id="SSF53756">
    <property type="entry name" value="UDP-Glycosyltransferase/glycogen phosphorylase"/>
    <property type="match status" value="1"/>
</dbReference>
<gene>
    <name evidence="3" type="primary">mshA_5</name>
    <name evidence="3" type="ORF">DSM104443_02804</name>
</gene>